<dbReference type="CDD" id="cd00063">
    <property type="entry name" value="FN3"/>
    <property type="match status" value="1"/>
</dbReference>
<gene>
    <name evidence="2" type="ORF">B0H99_104197</name>
</gene>
<sequence>MAGKTYYYKVSAYMFSNRKDLYGPYSRIVSATPVLTEPSKISIEKASSTSIKTSWSKVSEASGYEVYRATIKTGTYTKVNTRNSGSSVSYTNISLGKGKTYFYKVRAYRIVNGKKIYSSYMAIVSSKL</sequence>
<name>A0A2P8H3E5_9BACL</name>
<dbReference type="Pfam" id="PF00041">
    <property type="entry name" value="fn3"/>
    <property type="match status" value="1"/>
</dbReference>
<feature type="domain" description="Fibronectin type-III" evidence="1">
    <location>
        <begin position="37"/>
        <end position="128"/>
    </location>
</feature>
<evidence type="ECO:0000259" key="1">
    <source>
        <dbReference type="PROSITE" id="PS50853"/>
    </source>
</evidence>
<dbReference type="SUPFAM" id="SSF49265">
    <property type="entry name" value="Fibronectin type III"/>
    <property type="match status" value="1"/>
</dbReference>
<dbReference type="InterPro" id="IPR036116">
    <property type="entry name" value="FN3_sf"/>
</dbReference>
<dbReference type="Proteomes" id="UP000242682">
    <property type="component" value="Unassembled WGS sequence"/>
</dbReference>
<dbReference type="InterPro" id="IPR003961">
    <property type="entry name" value="FN3_dom"/>
</dbReference>
<protein>
    <submittedName>
        <fullName evidence="2">Fibronectin type III domain protein</fullName>
    </submittedName>
</protein>
<dbReference type="EMBL" id="PYAT01000004">
    <property type="protein sequence ID" value="PSL40735.1"/>
    <property type="molecule type" value="Genomic_DNA"/>
</dbReference>
<proteinExistence type="predicted"/>
<reference evidence="2 3" key="1">
    <citation type="submission" date="2018-03" db="EMBL/GenBank/DDBJ databases">
        <title>Genomic Encyclopedia of Type Strains, Phase III (KMG-III): the genomes of soil and plant-associated and newly described type strains.</title>
        <authorList>
            <person name="Whitman W."/>
        </authorList>
    </citation>
    <scope>NUCLEOTIDE SEQUENCE [LARGE SCALE GENOMIC DNA]</scope>
    <source>
        <strain evidence="2 3">CGMCC 1.12259</strain>
    </source>
</reference>
<comment type="caution">
    <text evidence="2">The sequence shown here is derived from an EMBL/GenBank/DDBJ whole genome shotgun (WGS) entry which is preliminary data.</text>
</comment>
<accession>A0A2P8H3E5</accession>
<organism evidence="2 3">
    <name type="scientific">Planomicrobium soli</name>
    <dbReference type="NCBI Taxonomy" id="1176648"/>
    <lineage>
        <taxon>Bacteria</taxon>
        <taxon>Bacillati</taxon>
        <taxon>Bacillota</taxon>
        <taxon>Bacilli</taxon>
        <taxon>Bacillales</taxon>
        <taxon>Caryophanaceae</taxon>
        <taxon>Planomicrobium</taxon>
    </lineage>
</organism>
<dbReference type="InterPro" id="IPR013783">
    <property type="entry name" value="Ig-like_fold"/>
</dbReference>
<keyword evidence="3" id="KW-1185">Reference proteome</keyword>
<dbReference type="Gene3D" id="2.60.40.10">
    <property type="entry name" value="Immunoglobulins"/>
    <property type="match status" value="1"/>
</dbReference>
<evidence type="ECO:0000313" key="2">
    <source>
        <dbReference type="EMBL" id="PSL40735.1"/>
    </source>
</evidence>
<dbReference type="PROSITE" id="PS50853">
    <property type="entry name" value="FN3"/>
    <property type="match status" value="1"/>
</dbReference>
<evidence type="ECO:0000313" key="3">
    <source>
        <dbReference type="Proteomes" id="UP000242682"/>
    </source>
</evidence>
<dbReference type="AlphaFoldDB" id="A0A2P8H3E5"/>